<keyword evidence="1" id="KW-0472">Membrane</keyword>
<keyword evidence="1" id="KW-1133">Transmembrane helix</keyword>
<sequence length="244" mass="27343">MRRLWWYALSAALGIASEVAISVIANQFTISKRYYLAPVGLFALLCLLTASVDYLRDVRHGGPRAKQSGPTGPVPVRGTDRIVLRRSWEKEIGRLALLYLTAIEMILLDLLVVTRHLPSRVTLVERWSLDGAVVTVLAVLWSLMAWWVARTRPGVIVSGEGVLVFTVKGKRVSLPWRDVTDIRTETARSATWLVARVPAGSRFVYQAPTTEFYNAKRGLLELCDLRRIGLTRHQVDAALDARRP</sequence>
<dbReference type="EMBL" id="JAGSXH010000019">
    <property type="protein sequence ID" value="MBS2962999.1"/>
    <property type="molecule type" value="Genomic_DNA"/>
</dbReference>
<gene>
    <name evidence="2" type="ORF">KGA66_08085</name>
</gene>
<keyword evidence="1" id="KW-0812">Transmembrane</keyword>
<organism evidence="2 3">
    <name type="scientific">Actinocrinis puniceicyclus</name>
    <dbReference type="NCBI Taxonomy" id="977794"/>
    <lineage>
        <taxon>Bacteria</taxon>
        <taxon>Bacillati</taxon>
        <taxon>Actinomycetota</taxon>
        <taxon>Actinomycetes</taxon>
        <taxon>Catenulisporales</taxon>
        <taxon>Actinospicaceae</taxon>
        <taxon>Actinocrinis</taxon>
    </lineage>
</organism>
<keyword evidence="3" id="KW-1185">Reference proteome</keyword>
<protein>
    <recommendedName>
        <fullName evidence="4">PH domain-containing protein</fullName>
    </recommendedName>
</protein>
<dbReference type="AlphaFoldDB" id="A0A8J7WNC4"/>
<dbReference type="RefSeq" id="WP_211466272.1">
    <property type="nucleotide sequence ID" value="NZ_JAGSXH010000019.1"/>
</dbReference>
<feature type="transmembrane region" description="Helical" evidence="1">
    <location>
        <begin position="35"/>
        <end position="55"/>
    </location>
</feature>
<reference evidence="2" key="1">
    <citation type="submission" date="2021-04" db="EMBL/GenBank/DDBJ databases">
        <title>Genome based classification of Actinospica acidithermotolerans sp. nov., an actinobacterium isolated from an Indonesian hot spring.</title>
        <authorList>
            <person name="Kusuma A.B."/>
            <person name="Putra K.E."/>
            <person name="Nafisah S."/>
            <person name="Loh J."/>
            <person name="Nouioui I."/>
            <person name="Goodfellow M."/>
        </authorList>
    </citation>
    <scope>NUCLEOTIDE SEQUENCE</scope>
    <source>
        <strain evidence="2">DSM 45618</strain>
    </source>
</reference>
<accession>A0A8J7WNC4</accession>
<comment type="caution">
    <text evidence="2">The sequence shown here is derived from an EMBL/GenBank/DDBJ whole genome shotgun (WGS) entry which is preliminary data.</text>
</comment>
<proteinExistence type="predicted"/>
<evidence type="ECO:0000313" key="3">
    <source>
        <dbReference type="Proteomes" id="UP000677913"/>
    </source>
</evidence>
<feature type="transmembrane region" description="Helical" evidence="1">
    <location>
        <begin position="95"/>
        <end position="117"/>
    </location>
</feature>
<dbReference type="Proteomes" id="UP000677913">
    <property type="component" value="Unassembled WGS sequence"/>
</dbReference>
<evidence type="ECO:0008006" key="4">
    <source>
        <dbReference type="Google" id="ProtNLM"/>
    </source>
</evidence>
<feature type="transmembrane region" description="Helical" evidence="1">
    <location>
        <begin position="129"/>
        <end position="149"/>
    </location>
</feature>
<name>A0A8J7WNC4_9ACTN</name>
<evidence type="ECO:0000256" key="1">
    <source>
        <dbReference type="SAM" id="Phobius"/>
    </source>
</evidence>
<evidence type="ECO:0000313" key="2">
    <source>
        <dbReference type="EMBL" id="MBS2962999.1"/>
    </source>
</evidence>